<protein>
    <recommendedName>
        <fullName evidence="1">protein acetyllysine N-acetyltransferase</fullName>
        <ecNumber evidence="1">2.3.1.286</ecNumber>
    </recommendedName>
</protein>
<dbReference type="Proteomes" id="UP000539642">
    <property type="component" value="Unassembled WGS sequence"/>
</dbReference>
<reference evidence="6 7" key="1">
    <citation type="submission" date="2020-08" db="EMBL/GenBank/DDBJ databases">
        <title>Genomic Encyclopedia of Type Strains, Phase IV (KMG-IV): sequencing the most valuable type-strain genomes for metagenomic binning, comparative biology and taxonomic classification.</title>
        <authorList>
            <person name="Goeker M."/>
        </authorList>
    </citation>
    <scope>NUCLEOTIDE SEQUENCE [LARGE SCALE GENOMIC DNA]</scope>
    <source>
        <strain evidence="6 7">DSM 28570</strain>
    </source>
</reference>
<dbReference type="InterPro" id="IPR003000">
    <property type="entry name" value="Sirtuin"/>
</dbReference>
<keyword evidence="6" id="KW-0378">Hydrolase</keyword>
<evidence type="ECO:0000256" key="4">
    <source>
        <dbReference type="PROSITE-ProRule" id="PRU00236"/>
    </source>
</evidence>
<dbReference type="AlphaFoldDB" id="A0A840V6B0"/>
<comment type="caution">
    <text evidence="6">The sequence shown here is derived from an EMBL/GenBank/DDBJ whole genome shotgun (WGS) entry which is preliminary data.</text>
</comment>
<feature type="domain" description="Deacetylase sirtuin-type" evidence="5">
    <location>
        <begin position="20"/>
        <end position="274"/>
    </location>
</feature>
<dbReference type="SUPFAM" id="SSF52467">
    <property type="entry name" value="DHS-like NAD/FAD-binding domain"/>
    <property type="match status" value="1"/>
</dbReference>
<dbReference type="InterPro" id="IPR050134">
    <property type="entry name" value="NAD-dep_sirtuin_deacylases"/>
</dbReference>
<dbReference type="EMBL" id="JACHEO010000023">
    <property type="protein sequence ID" value="MBB5349299.1"/>
    <property type="molecule type" value="Genomic_DNA"/>
</dbReference>
<dbReference type="InterPro" id="IPR029035">
    <property type="entry name" value="DHS-like_NAD/FAD-binding_dom"/>
</dbReference>
<dbReference type="PANTHER" id="PTHR11085">
    <property type="entry name" value="NAD-DEPENDENT PROTEIN DEACYLASE SIRTUIN-5, MITOCHONDRIAL-RELATED"/>
    <property type="match status" value="1"/>
</dbReference>
<keyword evidence="4" id="KW-0479">Metal-binding</keyword>
<dbReference type="EC" id="2.3.1.286" evidence="1"/>
<feature type="active site" description="Proton acceptor" evidence="4">
    <location>
        <position position="141"/>
    </location>
</feature>
<dbReference type="GO" id="GO:0046872">
    <property type="term" value="F:metal ion binding"/>
    <property type="evidence" value="ECO:0007669"/>
    <property type="project" value="UniProtKB-KW"/>
</dbReference>
<keyword evidence="3" id="KW-0520">NAD</keyword>
<organism evidence="6 7">
    <name type="scientific">Desulfoprunum benzoelyticum</name>
    <dbReference type="NCBI Taxonomy" id="1506996"/>
    <lineage>
        <taxon>Bacteria</taxon>
        <taxon>Pseudomonadati</taxon>
        <taxon>Thermodesulfobacteriota</taxon>
        <taxon>Desulfobulbia</taxon>
        <taxon>Desulfobulbales</taxon>
        <taxon>Desulfobulbaceae</taxon>
        <taxon>Desulfoprunum</taxon>
    </lineage>
</organism>
<evidence type="ECO:0000256" key="1">
    <source>
        <dbReference type="ARBA" id="ARBA00012928"/>
    </source>
</evidence>
<feature type="binding site" evidence="4">
    <location>
        <position position="149"/>
    </location>
    <ligand>
        <name>Zn(2+)</name>
        <dbReference type="ChEBI" id="CHEBI:29105"/>
    </ligand>
</feature>
<evidence type="ECO:0000313" key="6">
    <source>
        <dbReference type="EMBL" id="MBB5349299.1"/>
    </source>
</evidence>
<feature type="binding site" evidence="4">
    <location>
        <position position="152"/>
    </location>
    <ligand>
        <name>Zn(2+)</name>
        <dbReference type="ChEBI" id="CHEBI:29105"/>
    </ligand>
</feature>
<evidence type="ECO:0000259" key="5">
    <source>
        <dbReference type="PROSITE" id="PS50305"/>
    </source>
</evidence>
<dbReference type="GO" id="GO:0017136">
    <property type="term" value="F:histone deacetylase activity, NAD-dependent"/>
    <property type="evidence" value="ECO:0007669"/>
    <property type="project" value="TreeGrafter"/>
</dbReference>
<keyword evidence="4" id="KW-0862">Zinc</keyword>
<dbReference type="PANTHER" id="PTHR11085:SF10">
    <property type="entry name" value="NAD-DEPENDENT PROTEIN DEACYLASE SIRTUIN-5, MITOCHONDRIAL-RELATED"/>
    <property type="match status" value="1"/>
</dbReference>
<evidence type="ECO:0000313" key="7">
    <source>
        <dbReference type="Proteomes" id="UP000539642"/>
    </source>
</evidence>
<keyword evidence="2" id="KW-0808">Transferase</keyword>
<sequence>MAAEPSIDDLSILAMKTITPGKNENHLEEAVTKFRQARSAAALTGAGISVASGIADFRSPGGVWTVFSPDEYATLDVFLHNPHKAWKLYREMGRGLIGKKPSTGHRVLAELEKNGFLKGLITQNVDNLHQAAGSRNVFEIHGDHQHLHCLQCGHTVQVTEVHYRMAEVPACERCRYPYKPNVVLFGEQVRSLGQIEELLAGCDLLLVIGTSAGVYPAAGFPALVKDRGGLVYEFNRETALSAASYRRRDPLADYFFEGDLAVTLPLFGRAVLPD</sequence>
<dbReference type="RefSeq" id="WP_183352105.1">
    <property type="nucleotide sequence ID" value="NZ_JACHEO010000023.1"/>
</dbReference>
<accession>A0A840V6B0</accession>
<feature type="binding site" evidence="4">
    <location>
        <position position="174"/>
    </location>
    <ligand>
        <name>Zn(2+)</name>
        <dbReference type="ChEBI" id="CHEBI:29105"/>
    </ligand>
</feature>
<evidence type="ECO:0000256" key="2">
    <source>
        <dbReference type="ARBA" id="ARBA00022679"/>
    </source>
</evidence>
<dbReference type="InterPro" id="IPR026590">
    <property type="entry name" value="Ssirtuin_cat_dom"/>
</dbReference>
<keyword evidence="7" id="KW-1185">Reference proteome</keyword>
<name>A0A840V6B0_9BACT</name>
<dbReference type="Pfam" id="PF02146">
    <property type="entry name" value="SIR2"/>
    <property type="match status" value="1"/>
</dbReference>
<evidence type="ECO:0000256" key="3">
    <source>
        <dbReference type="ARBA" id="ARBA00023027"/>
    </source>
</evidence>
<gene>
    <name evidence="6" type="ORF">HNQ81_003051</name>
</gene>
<dbReference type="PROSITE" id="PS50305">
    <property type="entry name" value="SIRTUIN"/>
    <property type="match status" value="1"/>
</dbReference>
<dbReference type="GO" id="GO:0016787">
    <property type="term" value="F:hydrolase activity"/>
    <property type="evidence" value="ECO:0007669"/>
    <property type="project" value="UniProtKB-KW"/>
</dbReference>
<dbReference type="Gene3D" id="3.40.50.1220">
    <property type="entry name" value="TPP-binding domain"/>
    <property type="match status" value="1"/>
</dbReference>
<dbReference type="InterPro" id="IPR026591">
    <property type="entry name" value="Sirtuin_cat_small_dom_sf"/>
</dbReference>
<dbReference type="CDD" id="cd01407">
    <property type="entry name" value="SIR2-fam"/>
    <property type="match status" value="1"/>
</dbReference>
<proteinExistence type="predicted"/>
<dbReference type="Gene3D" id="3.30.1600.10">
    <property type="entry name" value="SIR2/SIRT2 'Small Domain"/>
    <property type="match status" value="1"/>
</dbReference>
<feature type="binding site" evidence="4">
    <location>
        <position position="171"/>
    </location>
    <ligand>
        <name>Zn(2+)</name>
        <dbReference type="ChEBI" id="CHEBI:29105"/>
    </ligand>
</feature>
<dbReference type="GO" id="GO:0070403">
    <property type="term" value="F:NAD+ binding"/>
    <property type="evidence" value="ECO:0007669"/>
    <property type="project" value="InterPro"/>
</dbReference>